<feature type="compositionally biased region" description="Polar residues" evidence="5">
    <location>
        <begin position="656"/>
        <end position="677"/>
    </location>
</feature>
<evidence type="ECO:0000256" key="4">
    <source>
        <dbReference type="PROSITE-ProRule" id="PRU00339"/>
    </source>
</evidence>
<dbReference type="PROSITE" id="PS50005">
    <property type="entry name" value="TPR"/>
    <property type="match status" value="1"/>
</dbReference>
<feature type="compositionally biased region" description="Polar residues" evidence="5">
    <location>
        <begin position="568"/>
        <end position="593"/>
    </location>
</feature>
<dbReference type="InterPro" id="IPR003107">
    <property type="entry name" value="HAT"/>
</dbReference>
<dbReference type="GO" id="GO:0031124">
    <property type="term" value="P:mRNA 3'-end processing"/>
    <property type="evidence" value="ECO:0007669"/>
    <property type="project" value="InterPro"/>
</dbReference>
<dbReference type="GO" id="GO:0003729">
    <property type="term" value="F:mRNA binding"/>
    <property type="evidence" value="ECO:0007669"/>
    <property type="project" value="TreeGrafter"/>
</dbReference>
<evidence type="ECO:0000259" key="6">
    <source>
        <dbReference type="Pfam" id="PF05843"/>
    </source>
</evidence>
<comment type="caution">
    <text evidence="7">The sequence shown here is derived from an EMBL/GenBank/DDBJ whole genome shotgun (WGS) entry which is preliminary data.</text>
</comment>
<dbReference type="InterPro" id="IPR011990">
    <property type="entry name" value="TPR-like_helical_dom_sf"/>
</dbReference>
<dbReference type="PANTHER" id="PTHR19980">
    <property type="entry name" value="RNA CLEAVAGE STIMULATION FACTOR"/>
    <property type="match status" value="1"/>
</dbReference>
<evidence type="ECO:0000256" key="5">
    <source>
        <dbReference type="SAM" id="MobiDB-lite"/>
    </source>
</evidence>
<dbReference type="Gene3D" id="1.25.40.10">
    <property type="entry name" value="Tetratricopeptide repeat domain"/>
    <property type="match status" value="1"/>
</dbReference>
<evidence type="ECO:0000256" key="3">
    <source>
        <dbReference type="ARBA" id="ARBA00023242"/>
    </source>
</evidence>
<dbReference type="Pfam" id="PF05843">
    <property type="entry name" value="Suf"/>
    <property type="match status" value="2"/>
</dbReference>
<evidence type="ECO:0000256" key="2">
    <source>
        <dbReference type="ARBA" id="ARBA00022737"/>
    </source>
</evidence>
<organism evidence="7 8">
    <name type="scientific">Rhododendron griersonianum</name>
    <dbReference type="NCBI Taxonomy" id="479676"/>
    <lineage>
        <taxon>Eukaryota</taxon>
        <taxon>Viridiplantae</taxon>
        <taxon>Streptophyta</taxon>
        <taxon>Embryophyta</taxon>
        <taxon>Tracheophyta</taxon>
        <taxon>Spermatophyta</taxon>
        <taxon>Magnoliopsida</taxon>
        <taxon>eudicotyledons</taxon>
        <taxon>Gunneridae</taxon>
        <taxon>Pentapetalae</taxon>
        <taxon>asterids</taxon>
        <taxon>Ericales</taxon>
        <taxon>Ericaceae</taxon>
        <taxon>Ericoideae</taxon>
        <taxon>Rhodoreae</taxon>
        <taxon>Rhododendron</taxon>
    </lineage>
</organism>
<dbReference type="AlphaFoldDB" id="A0AAV6ID84"/>
<dbReference type="SMART" id="SM00386">
    <property type="entry name" value="HAT"/>
    <property type="match status" value="7"/>
</dbReference>
<dbReference type="PANTHER" id="PTHR19980:SF0">
    <property type="entry name" value="CLEAVAGE STIMULATION FACTOR SUBUNIT 3"/>
    <property type="match status" value="1"/>
</dbReference>
<feature type="repeat" description="TPR" evidence="4">
    <location>
        <begin position="266"/>
        <end position="299"/>
    </location>
</feature>
<dbReference type="EMBL" id="JACTNZ010000011">
    <property type="protein sequence ID" value="KAG5526598.1"/>
    <property type="molecule type" value="Genomic_DNA"/>
</dbReference>
<reference evidence="7" key="1">
    <citation type="submission" date="2020-08" db="EMBL/GenBank/DDBJ databases">
        <title>Plant Genome Project.</title>
        <authorList>
            <person name="Zhang R.-G."/>
        </authorList>
    </citation>
    <scope>NUCLEOTIDE SEQUENCE</scope>
    <source>
        <strain evidence="7">WSP0</strain>
        <tissue evidence="7">Leaf</tissue>
    </source>
</reference>
<comment type="subcellular location">
    <subcellularLocation>
        <location evidence="1">Nucleus</location>
    </subcellularLocation>
</comment>
<dbReference type="InterPro" id="IPR019734">
    <property type="entry name" value="TPR_rpt"/>
</dbReference>
<name>A0AAV6ID84_9ERIC</name>
<evidence type="ECO:0000256" key="1">
    <source>
        <dbReference type="ARBA" id="ARBA00004123"/>
    </source>
</evidence>
<accession>A0AAV6ID84</accession>
<dbReference type="Gene3D" id="1.25.40.1040">
    <property type="match status" value="1"/>
</dbReference>
<dbReference type="GO" id="GO:0005634">
    <property type="term" value="C:nucleus"/>
    <property type="evidence" value="ECO:0007669"/>
    <property type="project" value="UniProtKB-SubCell"/>
</dbReference>
<feature type="region of interest" description="Disordered" evidence="5">
    <location>
        <begin position="568"/>
        <end position="677"/>
    </location>
</feature>
<protein>
    <recommendedName>
        <fullName evidence="6">Suppressor of forked domain-containing protein</fullName>
    </recommendedName>
</protein>
<dbReference type="InterPro" id="IPR008847">
    <property type="entry name" value="Suf"/>
</dbReference>
<dbReference type="Proteomes" id="UP000823749">
    <property type="component" value="Chromosome 11"/>
</dbReference>
<keyword evidence="3" id="KW-0539">Nucleus</keyword>
<sequence length="677" mass="75788">MADKYNVEAAEILANDALRLTISEAVPIYEQLLATFPTAARYWKQYVEAHMAVNDDDATKQIFSRCLLNCLQIPLWRCYIRYIRKVNEKKGVEGQEETRKAFDFMLSYVGADVASGPVWMEYISFLKSMPAQTTQEESQRMTAVRKAYQKAIVTPTQHAEQLWKDYENFENSVSRTLAKGLLSDYQPKYNSARAVYRERKKYIDEIDWNVLAVPPSGSYKEELQWLAWKRFLAFEKGNPQRIDSASSNKRIVFTYEQCLMYLYHYPDMWYDYATWHAKSGSVDSAIKVFHRALKALPDSEMLKYAYAELEESRGAIQYIRFLRRTEGVEAARKYADFLSRLNDDRNIRALFERALSSLPPEESVEVWKRFTQFEQTYGDLASMLKVEQRRKEALSRTEEESQSPLDISLQDVVSRYSFMDLWPCSSKDLDHLTRQEWLSKNINKKVERSTLADGAAVVDKASSGLANNSNSSAKVVYPDTSRMVIYDPRQKSGPSGPGVPAVSSTLTGPSAVAPVAGGTPNAPNEFLKATPPALLAFLASLPTVEGPSPDVDFVLSICLQSNIPTAQIGKSVNPSKQLQTGPAPSTSDLSGSSKPHPVPSGSSFKTARDRQSGKKRDRDGQDDDDTATVQSQPLPRDMFKIRQLQKARGAVARGAVSQTGSTSYGSAFSGELSGSTG</sequence>
<keyword evidence="8" id="KW-1185">Reference proteome</keyword>
<proteinExistence type="predicted"/>
<evidence type="ECO:0000313" key="7">
    <source>
        <dbReference type="EMBL" id="KAG5526598.1"/>
    </source>
</evidence>
<dbReference type="InterPro" id="IPR045243">
    <property type="entry name" value="Rna14-like"/>
</dbReference>
<keyword evidence="4" id="KW-0802">TPR repeat</keyword>
<gene>
    <name evidence="7" type="ORF">RHGRI_032766</name>
</gene>
<feature type="domain" description="Suppressor of forked" evidence="6">
    <location>
        <begin position="333"/>
        <end position="429"/>
    </location>
</feature>
<keyword evidence="2" id="KW-0677">Repeat</keyword>
<evidence type="ECO:0000313" key="8">
    <source>
        <dbReference type="Proteomes" id="UP000823749"/>
    </source>
</evidence>
<feature type="compositionally biased region" description="Basic and acidic residues" evidence="5">
    <location>
        <begin position="606"/>
        <end position="619"/>
    </location>
</feature>
<feature type="domain" description="Suppressor of forked" evidence="6">
    <location>
        <begin position="4"/>
        <end position="318"/>
    </location>
</feature>
<dbReference type="SUPFAM" id="SSF48452">
    <property type="entry name" value="TPR-like"/>
    <property type="match status" value="1"/>
</dbReference>